<protein>
    <recommendedName>
        <fullName evidence="2">DUF7580 domain-containing protein</fullName>
    </recommendedName>
</protein>
<keyword evidence="4" id="KW-1185">Reference proteome</keyword>
<gene>
    <name evidence="3" type="ORF">QBC32DRAFT_72739</name>
</gene>
<dbReference type="InterPro" id="IPR056002">
    <property type="entry name" value="DUF7580"/>
</dbReference>
<sequence length="619" mass="69396">MSGFEVAGLVLGALPLIISALEGYAKGAGAIQTWRFYTRELRILKKGLETEHVRLQNVCEKLLMGIAQPPIIEQMIENPFGPLWKKAEIYDRIRQRLWRASRIFEENVRDINRALEELQEKLNIPPGPDGQPRLNKQGVSFRKELKRLLFAFNKSAYLELLTRIRDGVSSLEALTSQNSDLEPERNKRSNGRLYRLFHSLSGGIYQALCSAMSTCQCPTSHLLGLKLSSPPYTSVIPDDEDEDVVRNLSLKLAVSDQDTAHGKLDRPWSSFMVKPSSRPPQCQVSTCQQPTALVEPECPTKRARKTVGFSFSEKPTTKRHGLLSRYSSREVEVKPSSRSSTQTLTLEVTSTKPEASNEDIIMDLCETLRQLSTLQASGCCGHITRPAAIDASVTERYGLYALGHLRPSDSFDKCSFISLHDVLTEQLTAPSPFYDEDRLRLAYILASSVLQLAGTPWLTTKVSTKDIFLIRCNGTTHFQEAFVIKQLPETSDSMQLDAQSPQELAGVHQNQGMLFLGIILIEIMLGTPFDTFRKSHIQQHGPSTLGSFLSDYETAITLLGRLETKGGPNYKRAVERCIKCKFPPPKPNLDGDEFRRLVYGHVVAPLEENLKEYSLPELL</sequence>
<evidence type="ECO:0000256" key="1">
    <source>
        <dbReference type="SAM" id="SignalP"/>
    </source>
</evidence>
<name>A0AAN6SC81_9PEZI</name>
<dbReference type="AlphaFoldDB" id="A0AAN6SC81"/>
<feature type="domain" description="DUF7580" evidence="2">
    <location>
        <begin position="359"/>
        <end position="612"/>
    </location>
</feature>
<dbReference type="Proteomes" id="UP001303222">
    <property type="component" value="Unassembled WGS sequence"/>
</dbReference>
<feature type="chain" id="PRO_5042994841" description="DUF7580 domain-containing protein" evidence="1">
    <location>
        <begin position="21"/>
        <end position="619"/>
    </location>
</feature>
<dbReference type="PANTHER" id="PTHR35186:SF4">
    <property type="entry name" value="PRION-INHIBITION AND PROPAGATION HELO DOMAIN-CONTAINING PROTEIN"/>
    <property type="match status" value="1"/>
</dbReference>
<dbReference type="EMBL" id="MU859305">
    <property type="protein sequence ID" value="KAK3947853.1"/>
    <property type="molecule type" value="Genomic_DNA"/>
</dbReference>
<proteinExistence type="predicted"/>
<organism evidence="3 4">
    <name type="scientific">Pseudoneurospora amorphoporcata</name>
    <dbReference type="NCBI Taxonomy" id="241081"/>
    <lineage>
        <taxon>Eukaryota</taxon>
        <taxon>Fungi</taxon>
        <taxon>Dikarya</taxon>
        <taxon>Ascomycota</taxon>
        <taxon>Pezizomycotina</taxon>
        <taxon>Sordariomycetes</taxon>
        <taxon>Sordariomycetidae</taxon>
        <taxon>Sordariales</taxon>
        <taxon>Sordariaceae</taxon>
        <taxon>Pseudoneurospora</taxon>
    </lineage>
</organism>
<evidence type="ECO:0000313" key="3">
    <source>
        <dbReference type="EMBL" id="KAK3947853.1"/>
    </source>
</evidence>
<dbReference type="PANTHER" id="PTHR35186">
    <property type="entry name" value="ANK_REP_REGION DOMAIN-CONTAINING PROTEIN"/>
    <property type="match status" value="1"/>
</dbReference>
<comment type="caution">
    <text evidence="3">The sequence shown here is derived from an EMBL/GenBank/DDBJ whole genome shotgun (WGS) entry which is preliminary data.</text>
</comment>
<dbReference type="Pfam" id="PF24476">
    <property type="entry name" value="DUF7580"/>
    <property type="match status" value="1"/>
</dbReference>
<accession>A0AAN6SC81</accession>
<reference evidence="3" key="1">
    <citation type="journal article" date="2023" name="Mol. Phylogenet. Evol.">
        <title>Genome-scale phylogeny and comparative genomics of the fungal order Sordariales.</title>
        <authorList>
            <person name="Hensen N."/>
            <person name="Bonometti L."/>
            <person name="Westerberg I."/>
            <person name="Brannstrom I.O."/>
            <person name="Guillou S."/>
            <person name="Cros-Aarteil S."/>
            <person name="Calhoun S."/>
            <person name="Haridas S."/>
            <person name="Kuo A."/>
            <person name="Mondo S."/>
            <person name="Pangilinan J."/>
            <person name="Riley R."/>
            <person name="LaButti K."/>
            <person name="Andreopoulos B."/>
            <person name="Lipzen A."/>
            <person name="Chen C."/>
            <person name="Yan M."/>
            <person name="Daum C."/>
            <person name="Ng V."/>
            <person name="Clum A."/>
            <person name="Steindorff A."/>
            <person name="Ohm R.A."/>
            <person name="Martin F."/>
            <person name="Silar P."/>
            <person name="Natvig D.O."/>
            <person name="Lalanne C."/>
            <person name="Gautier V."/>
            <person name="Ament-Velasquez S.L."/>
            <person name="Kruys A."/>
            <person name="Hutchinson M.I."/>
            <person name="Powell A.J."/>
            <person name="Barry K."/>
            <person name="Miller A.N."/>
            <person name="Grigoriev I.V."/>
            <person name="Debuchy R."/>
            <person name="Gladieux P."/>
            <person name="Hiltunen Thoren M."/>
            <person name="Johannesson H."/>
        </authorList>
    </citation>
    <scope>NUCLEOTIDE SEQUENCE</scope>
    <source>
        <strain evidence="3">CBS 626.80</strain>
    </source>
</reference>
<feature type="signal peptide" evidence="1">
    <location>
        <begin position="1"/>
        <end position="20"/>
    </location>
</feature>
<reference evidence="3" key="2">
    <citation type="submission" date="2023-06" db="EMBL/GenBank/DDBJ databases">
        <authorList>
            <consortium name="Lawrence Berkeley National Laboratory"/>
            <person name="Mondo S.J."/>
            <person name="Hensen N."/>
            <person name="Bonometti L."/>
            <person name="Westerberg I."/>
            <person name="Brannstrom I.O."/>
            <person name="Guillou S."/>
            <person name="Cros-Aarteil S."/>
            <person name="Calhoun S."/>
            <person name="Haridas S."/>
            <person name="Kuo A."/>
            <person name="Pangilinan J."/>
            <person name="Riley R."/>
            <person name="Labutti K."/>
            <person name="Andreopoulos B."/>
            <person name="Lipzen A."/>
            <person name="Chen C."/>
            <person name="Yanf M."/>
            <person name="Daum C."/>
            <person name="Ng V."/>
            <person name="Clum A."/>
            <person name="Steindorff A."/>
            <person name="Ohm R."/>
            <person name="Martin F."/>
            <person name="Silar P."/>
            <person name="Natvig D."/>
            <person name="Lalanne C."/>
            <person name="Gautier V."/>
            <person name="Ament-Velasquez S.L."/>
            <person name="Kruys A."/>
            <person name="Hutchinson M.I."/>
            <person name="Powell A.J."/>
            <person name="Barry K."/>
            <person name="Miller A.N."/>
            <person name="Grigoriev I.V."/>
            <person name="Debuchy R."/>
            <person name="Gladieux P."/>
            <person name="Thoren M.H."/>
            <person name="Johannesson H."/>
        </authorList>
    </citation>
    <scope>NUCLEOTIDE SEQUENCE</scope>
    <source>
        <strain evidence="3">CBS 626.80</strain>
    </source>
</reference>
<evidence type="ECO:0000313" key="4">
    <source>
        <dbReference type="Proteomes" id="UP001303222"/>
    </source>
</evidence>
<evidence type="ECO:0000259" key="2">
    <source>
        <dbReference type="Pfam" id="PF24476"/>
    </source>
</evidence>
<keyword evidence="1" id="KW-0732">Signal</keyword>